<protein>
    <submittedName>
        <fullName evidence="2">Uncharacterized protein</fullName>
    </submittedName>
</protein>
<feature type="transmembrane region" description="Helical" evidence="1">
    <location>
        <begin position="102"/>
        <end position="122"/>
    </location>
</feature>
<dbReference type="Proteomes" id="UP000078200">
    <property type="component" value="Unassembled WGS sequence"/>
</dbReference>
<keyword evidence="3" id="KW-1185">Reference proteome</keyword>
<dbReference type="EnsemblMetazoa" id="GAUT036273-RA">
    <property type="protein sequence ID" value="GAUT036273-PA"/>
    <property type="gene ID" value="GAUT036273"/>
</dbReference>
<dbReference type="VEuPathDB" id="VectorBase:GAUT036273"/>
<reference evidence="2" key="1">
    <citation type="submission" date="2020-05" db="UniProtKB">
        <authorList>
            <consortium name="EnsemblMetazoa"/>
        </authorList>
    </citation>
    <scope>IDENTIFICATION</scope>
    <source>
        <strain evidence="2">TTRI</strain>
    </source>
</reference>
<evidence type="ECO:0000313" key="2">
    <source>
        <dbReference type="EnsemblMetazoa" id="GAUT036273-PA"/>
    </source>
</evidence>
<feature type="transmembrane region" description="Helical" evidence="1">
    <location>
        <begin position="71"/>
        <end position="96"/>
    </location>
</feature>
<organism evidence="2 3">
    <name type="scientific">Glossina austeni</name>
    <name type="common">Savannah tsetse fly</name>
    <dbReference type="NCBI Taxonomy" id="7395"/>
    <lineage>
        <taxon>Eukaryota</taxon>
        <taxon>Metazoa</taxon>
        <taxon>Ecdysozoa</taxon>
        <taxon>Arthropoda</taxon>
        <taxon>Hexapoda</taxon>
        <taxon>Insecta</taxon>
        <taxon>Pterygota</taxon>
        <taxon>Neoptera</taxon>
        <taxon>Endopterygota</taxon>
        <taxon>Diptera</taxon>
        <taxon>Brachycera</taxon>
        <taxon>Muscomorpha</taxon>
        <taxon>Hippoboscoidea</taxon>
        <taxon>Glossinidae</taxon>
        <taxon>Glossina</taxon>
    </lineage>
</organism>
<accession>A0A1A9VGB0</accession>
<evidence type="ECO:0000313" key="3">
    <source>
        <dbReference type="Proteomes" id="UP000078200"/>
    </source>
</evidence>
<name>A0A1A9VGB0_GLOAU</name>
<keyword evidence="1" id="KW-1133">Transmembrane helix</keyword>
<sequence length="191" mass="20976">MVNTSLMTAERCRALSAIMELSFQQAGVGIKSSEASVCIEKFLYKTAETDLSGIHIAPSATRLIDRSSCPLFALPVIPSAGCSSCSLFVLLVVRPVGCSSCWLFVLLVVRPVGCSSCWLFALPIMRSSCSPHCFFAQLVIPRTGYLSYRLFVLPVIRPITYSLHWLFSLSVIRAVDCSSYRLFADTIFPTS</sequence>
<proteinExistence type="predicted"/>
<evidence type="ECO:0000256" key="1">
    <source>
        <dbReference type="SAM" id="Phobius"/>
    </source>
</evidence>
<keyword evidence="1" id="KW-0812">Transmembrane</keyword>
<dbReference type="AlphaFoldDB" id="A0A1A9VGB0"/>
<keyword evidence="1" id="KW-0472">Membrane</keyword>